<dbReference type="Pfam" id="PF05686">
    <property type="entry name" value="Glyco_transf_90"/>
    <property type="match status" value="1"/>
</dbReference>
<dbReference type="PANTHER" id="PTHR12203:SF35">
    <property type="entry name" value="PROTEIN O-GLUCOSYLTRANSFERASE 1"/>
    <property type="match status" value="1"/>
</dbReference>
<keyword evidence="3" id="KW-0812">Transmembrane</keyword>
<evidence type="ECO:0000313" key="5">
    <source>
        <dbReference type="EMBL" id="EJK63521.1"/>
    </source>
</evidence>
<dbReference type="PANTHER" id="PTHR12203">
    <property type="entry name" value="KDEL LYS-ASP-GLU-LEU CONTAINING - RELATED"/>
    <property type="match status" value="1"/>
</dbReference>
<keyword evidence="3" id="KW-0472">Membrane</keyword>
<dbReference type="InterPro" id="IPR051091">
    <property type="entry name" value="O-Glucosyltr/Glycosyltrsf_90"/>
</dbReference>
<organism evidence="5 6">
    <name type="scientific">Thalassiosira oceanica</name>
    <name type="common">Marine diatom</name>
    <dbReference type="NCBI Taxonomy" id="159749"/>
    <lineage>
        <taxon>Eukaryota</taxon>
        <taxon>Sar</taxon>
        <taxon>Stramenopiles</taxon>
        <taxon>Ochrophyta</taxon>
        <taxon>Bacillariophyta</taxon>
        <taxon>Coscinodiscophyceae</taxon>
        <taxon>Thalassiosirophycidae</taxon>
        <taxon>Thalassiosirales</taxon>
        <taxon>Thalassiosiraceae</taxon>
        <taxon>Thalassiosira</taxon>
    </lineage>
</organism>
<comment type="similarity">
    <text evidence="1">Belongs to the glycosyltransferase 90 family.</text>
</comment>
<keyword evidence="2" id="KW-0808">Transferase</keyword>
<dbReference type="EMBL" id="AGNL01018199">
    <property type="protein sequence ID" value="EJK63521.1"/>
    <property type="molecule type" value="Genomic_DNA"/>
</dbReference>
<proteinExistence type="inferred from homology"/>
<feature type="transmembrane region" description="Helical" evidence="3">
    <location>
        <begin position="138"/>
        <end position="159"/>
    </location>
</feature>
<keyword evidence="6" id="KW-1185">Reference proteome</keyword>
<evidence type="ECO:0000259" key="4">
    <source>
        <dbReference type="SMART" id="SM00672"/>
    </source>
</evidence>
<accession>K0SR37</accession>
<keyword evidence="3" id="KW-1133">Transmembrane helix</keyword>
<comment type="caution">
    <text evidence="5">The sequence shown here is derived from an EMBL/GenBank/DDBJ whole genome shotgun (WGS) entry which is preliminary data.</text>
</comment>
<dbReference type="AlphaFoldDB" id="K0SR37"/>
<dbReference type="OrthoDB" id="206240at2759"/>
<reference evidence="5 6" key="1">
    <citation type="journal article" date="2012" name="Genome Biol.">
        <title>Genome and low-iron response of an oceanic diatom adapted to chronic iron limitation.</title>
        <authorList>
            <person name="Lommer M."/>
            <person name="Specht M."/>
            <person name="Roy A.S."/>
            <person name="Kraemer L."/>
            <person name="Andreson R."/>
            <person name="Gutowska M.A."/>
            <person name="Wolf J."/>
            <person name="Bergner S.V."/>
            <person name="Schilhabel M.B."/>
            <person name="Klostermeier U.C."/>
            <person name="Beiko R.G."/>
            <person name="Rosenstiel P."/>
            <person name="Hippler M."/>
            <person name="Laroche J."/>
        </authorList>
    </citation>
    <scope>NUCLEOTIDE SEQUENCE [LARGE SCALE GENOMIC DNA]</scope>
    <source>
        <strain evidence="5 6">CCMP1005</strain>
    </source>
</reference>
<feature type="domain" description="Glycosyl transferase CAP10" evidence="4">
    <location>
        <begin position="212"/>
        <end position="462"/>
    </location>
</feature>
<evidence type="ECO:0000256" key="2">
    <source>
        <dbReference type="ARBA" id="ARBA00022679"/>
    </source>
</evidence>
<name>K0SR37_THAOC</name>
<dbReference type="Proteomes" id="UP000266841">
    <property type="component" value="Unassembled WGS sequence"/>
</dbReference>
<dbReference type="GO" id="GO:0016740">
    <property type="term" value="F:transferase activity"/>
    <property type="evidence" value="ECO:0007669"/>
    <property type="project" value="UniProtKB-KW"/>
</dbReference>
<evidence type="ECO:0000256" key="1">
    <source>
        <dbReference type="ARBA" id="ARBA00010118"/>
    </source>
</evidence>
<evidence type="ECO:0000313" key="6">
    <source>
        <dbReference type="Proteomes" id="UP000266841"/>
    </source>
</evidence>
<protein>
    <recommendedName>
        <fullName evidence="4">Glycosyl transferase CAP10 domain-containing protein</fullName>
    </recommendedName>
</protein>
<dbReference type="SMART" id="SM00672">
    <property type="entry name" value="CAP10"/>
    <property type="match status" value="1"/>
</dbReference>
<evidence type="ECO:0000256" key="3">
    <source>
        <dbReference type="SAM" id="Phobius"/>
    </source>
</evidence>
<gene>
    <name evidence="5" type="ORF">THAOC_15813</name>
</gene>
<dbReference type="InterPro" id="IPR006598">
    <property type="entry name" value="CAP10"/>
</dbReference>
<sequence>MGTLEELLNIFLYQYTPLGFAHRLSIGPTCADPIIINCPPACSHGSRLLVVKLARVFEAHLVRLSSDPSQITSVTPWPSQTKRLAVAAHAMALARSSSAIPASSRAGRASGELEVGTGSWRAGEKWEMGQAGWASRRVVAALVVLCLLALWNLGVLQYLQFPMRQAAMYLTVLAAPKPGGLEHANFTFPSVEERVRYYMGNWYDASYNGSQLLEDVDLCDRTTSVLEATDRPCIFDQKSLRSLRLRRTSRGKGTYEHDALKYFSRNESNARIIFQFGDALVDDRWEKQPVMVKSRSSRLHAVGEKVNAMVFRGNPTGTRAKLLAPFLHDTKNPNLDFALIASLRERLTVKKLMKFKYFLVLPGNDVSTGLKWMLYSNSVVFMPRPSVVSWAMEDMLVPNIHYIQLKDDLSDLEDRLEWAMANDGLSQNISKWATQYMIDLYASPQARSETDEIRRLIAMRYHRLHGGAINRVVMNESIPG</sequence>